<sequence length="84" mass="9220">MLYVGDQVDRDVLPAKRVGLRTALLRRGPWVYLRRGDDGGADLELDGLAELPAWGAAQRRSSAESASAAGARHFQAVQHWDYEG</sequence>
<dbReference type="Gene3D" id="3.40.50.1000">
    <property type="entry name" value="HAD superfamily/HAD-like"/>
    <property type="match status" value="1"/>
</dbReference>
<evidence type="ECO:0008006" key="3">
    <source>
        <dbReference type="Google" id="ProtNLM"/>
    </source>
</evidence>
<organism evidence="1 2">
    <name type="scientific">Streptomyces alkaliterrae</name>
    <dbReference type="NCBI Taxonomy" id="2213162"/>
    <lineage>
        <taxon>Bacteria</taxon>
        <taxon>Bacillati</taxon>
        <taxon>Actinomycetota</taxon>
        <taxon>Actinomycetes</taxon>
        <taxon>Kitasatosporales</taxon>
        <taxon>Streptomycetaceae</taxon>
        <taxon>Streptomyces</taxon>
    </lineage>
</organism>
<evidence type="ECO:0000313" key="2">
    <source>
        <dbReference type="Proteomes" id="UP000525686"/>
    </source>
</evidence>
<accession>A0A7W3WQQ7</accession>
<dbReference type="Proteomes" id="UP000525686">
    <property type="component" value="Unassembled WGS sequence"/>
</dbReference>
<name>A0A7W3WQQ7_9ACTN</name>
<gene>
    <name evidence="1" type="ORF">H3146_26010</name>
</gene>
<comment type="caution">
    <text evidence="1">The sequence shown here is derived from an EMBL/GenBank/DDBJ whole genome shotgun (WGS) entry which is preliminary data.</text>
</comment>
<dbReference type="AlphaFoldDB" id="A0A7W3WQQ7"/>
<protein>
    <recommendedName>
        <fullName evidence="3">HAD hydrolase-like protein</fullName>
    </recommendedName>
</protein>
<dbReference type="EMBL" id="JABJWZ010000453">
    <property type="protein sequence ID" value="MBB1256774.1"/>
    <property type="molecule type" value="Genomic_DNA"/>
</dbReference>
<dbReference type="InterPro" id="IPR036412">
    <property type="entry name" value="HAD-like_sf"/>
</dbReference>
<dbReference type="SUPFAM" id="SSF56784">
    <property type="entry name" value="HAD-like"/>
    <property type="match status" value="1"/>
</dbReference>
<proteinExistence type="predicted"/>
<dbReference type="InterPro" id="IPR023214">
    <property type="entry name" value="HAD_sf"/>
</dbReference>
<reference evidence="2" key="1">
    <citation type="submission" date="2020-05" db="EMBL/GenBank/DDBJ databases">
        <title>Classification of alakaliphilic streptomycetes isolated from an alkaline soil next to Lonar Crater, India and a proposal for the recognition of Streptomyces alkaliterrae sp. nov.</title>
        <authorList>
            <person name="Golinska P."/>
        </authorList>
    </citation>
    <scope>NUCLEOTIDE SEQUENCE [LARGE SCALE GENOMIC DNA]</scope>
    <source>
        <strain evidence="2">OF3</strain>
    </source>
</reference>
<evidence type="ECO:0000313" key="1">
    <source>
        <dbReference type="EMBL" id="MBB1256774.1"/>
    </source>
</evidence>